<dbReference type="InterPro" id="IPR046240">
    <property type="entry name" value="DUF6273"/>
</dbReference>
<evidence type="ECO:0000313" key="3">
    <source>
        <dbReference type="EMBL" id="SDK26469.1"/>
    </source>
</evidence>
<protein>
    <recommendedName>
        <fullName evidence="1">DUF6273 domain-containing protein</fullName>
    </recommendedName>
</protein>
<dbReference type="PATRIC" id="fig|47500.8.peg.5326"/>
<dbReference type="Proteomes" id="UP000182836">
    <property type="component" value="Unassembled WGS sequence"/>
</dbReference>
<reference evidence="2 4" key="1">
    <citation type="submission" date="2015-07" db="EMBL/GenBank/DDBJ databases">
        <title>Fjat-14205 dsm 2895.</title>
        <authorList>
            <person name="Liu B."/>
            <person name="Wang J."/>
            <person name="Zhu Y."/>
            <person name="Liu G."/>
            <person name="Chen Q."/>
            <person name="Chen Z."/>
            <person name="Lan J."/>
            <person name="Che J."/>
            <person name="Ge C."/>
            <person name="Shi H."/>
            <person name="Pan Z."/>
            <person name="Liu X."/>
        </authorList>
    </citation>
    <scope>NUCLEOTIDE SEQUENCE [LARGE SCALE GENOMIC DNA]</scope>
    <source>
        <strain evidence="2 4">DSM 2895</strain>
    </source>
</reference>
<evidence type="ECO:0000313" key="4">
    <source>
        <dbReference type="Proteomes" id="UP000037269"/>
    </source>
</evidence>
<dbReference type="STRING" id="47500.AF333_10590"/>
<dbReference type="RefSeq" id="WP_043064940.1">
    <property type="nucleotide sequence ID" value="NZ_BJOA01000186.1"/>
</dbReference>
<dbReference type="GeneID" id="42305644"/>
<accession>A0A0D1XU03</accession>
<evidence type="ECO:0000313" key="5">
    <source>
        <dbReference type="Proteomes" id="UP000182836"/>
    </source>
</evidence>
<evidence type="ECO:0000313" key="2">
    <source>
        <dbReference type="EMBL" id="KON95866.1"/>
    </source>
</evidence>
<keyword evidence="4" id="KW-1185">Reference proteome</keyword>
<dbReference type="EMBL" id="LGUG01000004">
    <property type="protein sequence ID" value="KON95866.1"/>
    <property type="molecule type" value="Genomic_DNA"/>
</dbReference>
<sequence length="401" mass="45228">MAQPIRDLPIGSKIYFGSYRVEKSRKEPIIWTVAAKNHPGYPDNSVTLLSEYIIDLHGMDAQEPNNPIGNSDYTLSNIRQWLNVFGEEWFEPTHEHDTEPTVENFATHSGYSHTLGFLSSFTEKENNTILYTDLSVIKNDGIEKIQDKVFLLSQSEIDPLNTEEGSVLELFSNATDDSRKAFITWQAVMNTTSSVNPLEGMVYTAWSLRTPEKNTPGRHKTVEFYGGISNQSANWDCGIRPAMNVDDSLMASDFPDENGIFTVEDTHKLLMLNKNDGAIEATEIPDRREADVPKWEMITLSEGWRDKSYFNHGVTSCSKDNNGMVHLRGKIYKGTTTDGTIIFTLKKEYRPVFDISVFAVSGADENSAEITELRINRKGEVSIYRAKSGYLWLTGISFPAF</sequence>
<organism evidence="2 4">
    <name type="scientific">Aneurinibacillus migulanus</name>
    <name type="common">Bacillus migulanus</name>
    <dbReference type="NCBI Taxonomy" id="47500"/>
    <lineage>
        <taxon>Bacteria</taxon>
        <taxon>Bacillati</taxon>
        <taxon>Bacillota</taxon>
        <taxon>Bacilli</taxon>
        <taxon>Bacillales</taxon>
        <taxon>Paenibacillaceae</taxon>
        <taxon>Aneurinibacillus group</taxon>
        <taxon>Aneurinibacillus</taxon>
    </lineage>
</organism>
<gene>
    <name evidence="2" type="ORF">AF333_10590</name>
    <name evidence="3" type="ORF">SAMN04487909_14624</name>
</gene>
<evidence type="ECO:0000259" key="1">
    <source>
        <dbReference type="Pfam" id="PF19789"/>
    </source>
</evidence>
<proteinExistence type="predicted"/>
<dbReference type="Proteomes" id="UP000037269">
    <property type="component" value="Unassembled WGS sequence"/>
</dbReference>
<dbReference type="EMBL" id="FNED01000046">
    <property type="protein sequence ID" value="SDK26469.1"/>
    <property type="molecule type" value="Genomic_DNA"/>
</dbReference>
<dbReference type="Pfam" id="PF19789">
    <property type="entry name" value="DUF6273"/>
    <property type="match status" value="1"/>
</dbReference>
<reference evidence="3 5" key="2">
    <citation type="submission" date="2016-10" db="EMBL/GenBank/DDBJ databases">
        <authorList>
            <person name="de Groot N.N."/>
        </authorList>
    </citation>
    <scope>NUCLEOTIDE SEQUENCE [LARGE SCALE GENOMIC DNA]</scope>
    <source>
        <strain evidence="3 5">DSM 2895</strain>
    </source>
</reference>
<dbReference type="AlphaFoldDB" id="A0A0D1XU03"/>
<feature type="domain" description="DUF6273" evidence="1">
    <location>
        <begin position="44"/>
        <end position="246"/>
    </location>
</feature>
<name>A0A0D1XU03_ANEMI</name>
<dbReference type="OrthoDB" id="7820733at2"/>